<dbReference type="EMBL" id="MTYJ01000169">
    <property type="protein sequence ID" value="OQV11518.1"/>
    <property type="molecule type" value="Genomic_DNA"/>
</dbReference>
<protein>
    <submittedName>
        <fullName evidence="2">Sarcoplasmic calcium-binding protein 1</fullName>
    </submittedName>
</protein>
<keyword evidence="1" id="KW-0106">Calcium</keyword>
<dbReference type="AlphaFoldDB" id="A0A1W0W8M9"/>
<name>A0A1W0W8M9_HYPEX</name>
<proteinExistence type="predicted"/>
<dbReference type="Proteomes" id="UP000192578">
    <property type="component" value="Unassembled WGS sequence"/>
</dbReference>
<evidence type="ECO:0000313" key="2">
    <source>
        <dbReference type="EMBL" id="OQV11518.1"/>
    </source>
</evidence>
<reference evidence="3" key="1">
    <citation type="submission" date="2017-01" db="EMBL/GenBank/DDBJ databases">
        <title>Comparative genomics of anhydrobiosis in the tardigrade Hypsibius dujardini.</title>
        <authorList>
            <person name="Yoshida Y."/>
            <person name="Koutsovoulos G."/>
            <person name="Laetsch D."/>
            <person name="Stevens L."/>
            <person name="Kumar S."/>
            <person name="Horikawa D."/>
            <person name="Ishino K."/>
            <person name="Komine S."/>
            <person name="Tomita M."/>
            <person name="Blaxter M."/>
            <person name="Arakawa K."/>
        </authorList>
    </citation>
    <scope>NUCLEOTIDE SEQUENCE [LARGE SCALE GENOMIC DNA]</scope>
    <source>
        <strain evidence="3">Z151</strain>
    </source>
</reference>
<dbReference type="InterPro" id="IPR011992">
    <property type="entry name" value="EF-hand-dom_pair"/>
</dbReference>
<dbReference type="SUPFAM" id="SSF47473">
    <property type="entry name" value="EF-hand"/>
    <property type="match status" value="1"/>
</dbReference>
<dbReference type="OrthoDB" id="427950at2759"/>
<keyword evidence="3" id="KW-1185">Reference proteome</keyword>
<evidence type="ECO:0000313" key="3">
    <source>
        <dbReference type="Proteomes" id="UP000192578"/>
    </source>
</evidence>
<comment type="caution">
    <text evidence="2">The sequence shown here is derived from an EMBL/GenBank/DDBJ whole genome shotgun (WGS) entry which is preliminary data.</text>
</comment>
<dbReference type="PROSITE" id="PS00018">
    <property type="entry name" value="EF_HAND_1"/>
    <property type="match status" value="2"/>
</dbReference>
<organism evidence="2 3">
    <name type="scientific">Hypsibius exemplaris</name>
    <name type="common">Freshwater tardigrade</name>
    <dbReference type="NCBI Taxonomy" id="2072580"/>
    <lineage>
        <taxon>Eukaryota</taxon>
        <taxon>Metazoa</taxon>
        <taxon>Ecdysozoa</taxon>
        <taxon>Tardigrada</taxon>
        <taxon>Eutardigrada</taxon>
        <taxon>Parachela</taxon>
        <taxon>Hypsibioidea</taxon>
        <taxon>Hypsibiidae</taxon>
        <taxon>Hypsibius</taxon>
    </lineage>
</organism>
<gene>
    <name evidence="2" type="ORF">BV898_14174</name>
</gene>
<sequence length="210" mass="24817">MSANSESFFRHKHLFIFLKQWDVDCDGVLSAEDFDLLAQRYAIYQRHGKFEKDVVDRWRAIVGGWWTNFTGAADANHDKSITFDEWIGFFNNLALTTKSHADLPEFLKMYLKISFTYIDFNKDGLFDIRDYRMLLASSNGDLRRADDAFNSMLREQEKKNGTLTSDRYYELMYNFWTSKDPNSPGRYICGIYDYLPLEKLEHYRGLLINK</sequence>
<dbReference type="Gene3D" id="1.10.238.10">
    <property type="entry name" value="EF-hand"/>
    <property type="match status" value="1"/>
</dbReference>
<accession>A0A1W0W8M9</accession>
<dbReference type="InterPro" id="IPR018247">
    <property type="entry name" value="EF_Hand_1_Ca_BS"/>
</dbReference>
<evidence type="ECO:0000256" key="1">
    <source>
        <dbReference type="ARBA" id="ARBA00022837"/>
    </source>
</evidence>